<evidence type="ECO:0000313" key="2">
    <source>
        <dbReference type="EMBL" id="GAA3921606.1"/>
    </source>
</evidence>
<organism evidence="2 3">
    <name type="scientific">Litoribacillus peritrichatus</name>
    <dbReference type="NCBI Taxonomy" id="718191"/>
    <lineage>
        <taxon>Bacteria</taxon>
        <taxon>Pseudomonadati</taxon>
        <taxon>Pseudomonadota</taxon>
        <taxon>Gammaproteobacteria</taxon>
        <taxon>Oceanospirillales</taxon>
        <taxon>Oceanospirillaceae</taxon>
        <taxon>Litoribacillus</taxon>
    </lineage>
</organism>
<evidence type="ECO:0000313" key="3">
    <source>
        <dbReference type="Proteomes" id="UP001501565"/>
    </source>
</evidence>
<dbReference type="RefSeq" id="WP_344797447.1">
    <property type="nucleotide sequence ID" value="NZ_BAABBN010000004.1"/>
</dbReference>
<proteinExistence type="predicted"/>
<sequence length="259" mass="29035">MKKLNFIYLVFALIGQSVFAQHALAHFQELIPSNDIVNENTARNIDINMVFTHPMSQGPEMNMAHPSQFGVVSPFGKENLMSALTPYQVNDVTAYKAEYKFKKPGDYIFYIEPAPYWEPAEGVMIVHYTKVVVDAYGSEEGWDTMVGLPVEIEPLVRPYGLWAGNLFQGVVKKNGLAVPFAEVEVEWKNDGSVTMPSDPYITQVIKADANGVFSYAMPKAGWWGFAALLESDEKMKNPKGEMVPVEQGALIWVQTRDMK</sequence>
<feature type="signal peptide" evidence="1">
    <location>
        <begin position="1"/>
        <end position="20"/>
    </location>
</feature>
<dbReference type="InterPro" id="IPR019613">
    <property type="entry name" value="DUF4198"/>
</dbReference>
<comment type="caution">
    <text evidence="2">The sequence shown here is derived from an EMBL/GenBank/DDBJ whole genome shotgun (WGS) entry which is preliminary data.</text>
</comment>
<gene>
    <name evidence="2" type="ORF">GCM10022277_16860</name>
</gene>
<feature type="chain" id="PRO_5046217680" evidence="1">
    <location>
        <begin position="21"/>
        <end position="259"/>
    </location>
</feature>
<accession>A0ABP7MI04</accession>
<keyword evidence="1" id="KW-0732">Signal</keyword>
<reference evidence="3" key="1">
    <citation type="journal article" date="2019" name="Int. J. Syst. Evol. Microbiol.">
        <title>The Global Catalogue of Microorganisms (GCM) 10K type strain sequencing project: providing services to taxonomists for standard genome sequencing and annotation.</title>
        <authorList>
            <consortium name="The Broad Institute Genomics Platform"/>
            <consortium name="The Broad Institute Genome Sequencing Center for Infectious Disease"/>
            <person name="Wu L."/>
            <person name="Ma J."/>
        </authorList>
    </citation>
    <scope>NUCLEOTIDE SEQUENCE [LARGE SCALE GENOMIC DNA]</scope>
    <source>
        <strain evidence="3">JCM 17551</strain>
    </source>
</reference>
<keyword evidence="3" id="KW-1185">Reference proteome</keyword>
<evidence type="ECO:0000256" key="1">
    <source>
        <dbReference type="SAM" id="SignalP"/>
    </source>
</evidence>
<protein>
    <submittedName>
        <fullName evidence="2">DUF4198 domain-containing protein</fullName>
    </submittedName>
</protein>
<name>A0ABP7MI04_9GAMM</name>
<dbReference type="Proteomes" id="UP001501565">
    <property type="component" value="Unassembled WGS sequence"/>
</dbReference>
<dbReference type="Pfam" id="PF10670">
    <property type="entry name" value="DUF4198"/>
    <property type="match status" value="1"/>
</dbReference>
<dbReference type="EMBL" id="BAABBN010000004">
    <property type="protein sequence ID" value="GAA3921606.1"/>
    <property type="molecule type" value="Genomic_DNA"/>
</dbReference>